<dbReference type="EMBL" id="CP017080">
    <property type="protein sequence ID" value="AOH55829.1"/>
    <property type="molecule type" value="Genomic_DNA"/>
</dbReference>
<protein>
    <recommendedName>
        <fullName evidence="4">Spore coat protein B</fullName>
    </recommendedName>
</protein>
<dbReference type="STRING" id="264697.ABE28_015815"/>
<name>A0A1B3XRG8_9BACI</name>
<proteinExistence type="predicted"/>
<dbReference type="KEGG" id="bmur:ABE28_015815"/>
<dbReference type="RefSeq" id="WP_064463575.1">
    <property type="nucleotide sequence ID" value="NZ_CP017080.1"/>
</dbReference>
<feature type="region of interest" description="Disordered" evidence="1">
    <location>
        <begin position="227"/>
        <end position="329"/>
    </location>
</feature>
<evidence type="ECO:0000313" key="2">
    <source>
        <dbReference type="EMBL" id="AOH55829.1"/>
    </source>
</evidence>
<accession>A0A1B3XRG8</accession>
<keyword evidence="3" id="KW-1185">Reference proteome</keyword>
<dbReference type="Proteomes" id="UP000077926">
    <property type="component" value="Chromosome"/>
</dbReference>
<evidence type="ECO:0000256" key="1">
    <source>
        <dbReference type="SAM" id="MobiDB-lite"/>
    </source>
</evidence>
<evidence type="ECO:0008006" key="4">
    <source>
        <dbReference type="Google" id="ProtNLM"/>
    </source>
</evidence>
<evidence type="ECO:0000313" key="3">
    <source>
        <dbReference type="Proteomes" id="UP000077926"/>
    </source>
</evidence>
<dbReference type="OrthoDB" id="2452727at2"/>
<feature type="compositionally biased region" description="Low complexity" evidence="1">
    <location>
        <begin position="227"/>
        <end position="315"/>
    </location>
</feature>
<organism evidence="2 3">
    <name type="scientific">Peribacillus muralis</name>
    <dbReference type="NCBI Taxonomy" id="264697"/>
    <lineage>
        <taxon>Bacteria</taxon>
        <taxon>Bacillati</taxon>
        <taxon>Bacillota</taxon>
        <taxon>Bacilli</taxon>
        <taxon>Bacillales</taxon>
        <taxon>Bacillaceae</taxon>
        <taxon>Peribacillus</taxon>
    </lineage>
</organism>
<dbReference type="AlphaFoldDB" id="A0A1B3XRG8"/>
<reference evidence="2 3" key="1">
    <citation type="submission" date="2016-08" db="EMBL/GenBank/DDBJ databases">
        <title>Complete genome sequence of Bacillus muralis G25-68, a strain with toxicity to nematodes.</title>
        <authorList>
            <person name="Zheng Z."/>
        </authorList>
    </citation>
    <scope>NUCLEOTIDE SEQUENCE [LARGE SCALE GENOMIC DNA]</scope>
    <source>
        <strain evidence="2 3">G25-68</strain>
    </source>
</reference>
<gene>
    <name evidence="2" type="ORF">ABE28_015815</name>
</gene>
<sequence>MAETVSLPYLEALKGKFVRVYKGGPESREGRLVEVRSDYIVLQTEENHLVYYAIEHLKIVVENAKRALNLCPINDKGFVYPETFIGALEALQDSCIQVNGGGPTSKVGRVIDVKEEFLVLSTEREGLVLFPISHIKSVIVVEFACRELPPQDLYEGIDSLNGILSRLIHNWVSVSAGGPERVEGILIEVAEEYIVVVHNEELFYVTTEHIQFVALSVRIEETCCESSSSSSSCESSSSSSSCESSSSSSSCESSSSSSSCESSSSSSSCESSSSSSSCESSSSSSSCESSSSSSSCESSSSSSSCESSSSSSSDESSGRGQRRVRSNQFKQLWLENLIKASSQNNK</sequence>